<dbReference type="InterPro" id="IPR023696">
    <property type="entry name" value="Ureohydrolase_dom_sf"/>
</dbReference>
<evidence type="ECO:0000256" key="11">
    <source>
        <dbReference type="PROSITE-ProRule" id="PRU00742"/>
    </source>
</evidence>
<evidence type="ECO:0000256" key="4">
    <source>
        <dbReference type="ARBA" id="ARBA00022503"/>
    </source>
</evidence>
<dbReference type="Gene3D" id="3.40.800.10">
    <property type="entry name" value="Ureohydrolase domain"/>
    <property type="match status" value="1"/>
</dbReference>
<dbReference type="PANTHER" id="PTHR43782">
    <property type="entry name" value="ARGINASE"/>
    <property type="match status" value="1"/>
</dbReference>
<gene>
    <name evidence="14" type="primary">rocF</name>
    <name evidence="14" type="ORF">HQ945_00235</name>
</gene>
<dbReference type="GO" id="GO:0000050">
    <property type="term" value="P:urea cycle"/>
    <property type="evidence" value="ECO:0007669"/>
    <property type="project" value="UniProtKB-UniPathway"/>
</dbReference>
<comment type="catalytic activity">
    <reaction evidence="8 13">
        <text>L-arginine + H2O = urea + L-ornithine</text>
        <dbReference type="Rhea" id="RHEA:20569"/>
        <dbReference type="ChEBI" id="CHEBI:15377"/>
        <dbReference type="ChEBI" id="CHEBI:16199"/>
        <dbReference type="ChEBI" id="CHEBI:32682"/>
        <dbReference type="ChEBI" id="CHEBI:46911"/>
        <dbReference type="EC" id="3.5.3.1"/>
    </reaction>
</comment>
<dbReference type="NCBIfam" id="TIGR01229">
    <property type="entry name" value="rocF_arginase"/>
    <property type="match status" value="1"/>
</dbReference>
<dbReference type="GO" id="GO:0004053">
    <property type="term" value="F:arginase activity"/>
    <property type="evidence" value="ECO:0007669"/>
    <property type="project" value="UniProtKB-UniRule"/>
</dbReference>
<comment type="similarity">
    <text evidence="11 12">Belongs to the arginase family.</text>
</comment>
<dbReference type="PIRSF" id="PIRSF036979">
    <property type="entry name" value="Arginase"/>
    <property type="match status" value="1"/>
</dbReference>
<feature type="binding site" evidence="10">
    <location>
        <position position="137"/>
    </location>
    <ligand>
        <name>Mn(2+)</name>
        <dbReference type="ChEBI" id="CHEBI:29035"/>
        <label>1</label>
    </ligand>
</feature>
<dbReference type="GO" id="GO:0005737">
    <property type="term" value="C:cytoplasm"/>
    <property type="evidence" value="ECO:0007669"/>
    <property type="project" value="TreeGrafter"/>
</dbReference>
<dbReference type="Pfam" id="PF00491">
    <property type="entry name" value="Arginase"/>
    <property type="match status" value="1"/>
</dbReference>
<evidence type="ECO:0000313" key="15">
    <source>
        <dbReference type="Proteomes" id="UP000550508"/>
    </source>
</evidence>
<dbReference type="PRINTS" id="PR00116">
    <property type="entry name" value="ARGINASE"/>
</dbReference>
<evidence type="ECO:0000256" key="10">
    <source>
        <dbReference type="PIRSR" id="PIRSR036979-1"/>
    </source>
</evidence>
<feature type="binding site" evidence="10">
    <location>
        <position position="139"/>
    </location>
    <ligand>
        <name>Mn(2+)</name>
        <dbReference type="ChEBI" id="CHEBI:29035"/>
        <label>1</label>
    </ligand>
</feature>
<evidence type="ECO:0000256" key="9">
    <source>
        <dbReference type="NCBIfam" id="TIGR01229"/>
    </source>
</evidence>
<dbReference type="InterPro" id="IPR020855">
    <property type="entry name" value="Ureohydrolase_Mn_BS"/>
</dbReference>
<feature type="binding site" evidence="10">
    <location>
        <position position="243"/>
    </location>
    <ligand>
        <name>Mn(2+)</name>
        <dbReference type="ChEBI" id="CHEBI:29035"/>
        <label>1</label>
    </ligand>
</feature>
<dbReference type="CDD" id="cd09989">
    <property type="entry name" value="Arginase"/>
    <property type="match status" value="1"/>
</dbReference>
<dbReference type="RefSeq" id="WP_081815943.1">
    <property type="nucleotide sequence ID" value="NZ_JABUMX010000001.1"/>
</dbReference>
<dbReference type="GO" id="GO:0006525">
    <property type="term" value="P:arginine metabolic process"/>
    <property type="evidence" value="ECO:0007669"/>
    <property type="project" value="UniProtKB-KW"/>
</dbReference>
<evidence type="ECO:0000256" key="3">
    <source>
        <dbReference type="ARBA" id="ARBA00018123"/>
    </source>
</evidence>
<dbReference type="PROSITE" id="PS51409">
    <property type="entry name" value="ARGINASE_2"/>
    <property type="match status" value="1"/>
</dbReference>
<comment type="cofactor">
    <cofactor evidence="10 13">
        <name>Mn(2+)</name>
        <dbReference type="ChEBI" id="CHEBI:29035"/>
    </cofactor>
    <text evidence="10 13">Binds 2 manganese ions per subunit.</text>
</comment>
<evidence type="ECO:0000256" key="6">
    <source>
        <dbReference type="ARBA" id="ARBA00022801"/>
    </source>
</evidence>
<feature type="binding site" evidence="10">
    <location>
        <position position="241"/>
    </location>
    <ligand>
        <name>Mn(2+)</name>
        <dbReference type="ChEBI" id="CHEBI:29035"/>
        <label>1</label>
    </ligand>
</feature>
<keyword evidence="4 13" id="KW-0056">Arginine metabolism</keyword>
<dbReference type="InterPro" id="IPR014033">
    <property type="entry name" value="Arginase"/>
</dbReference>
<dbReference type="Proteomes" id="UP000550508">
    <property type="component" value="Unassembled WGS sequence"/>
</dbReference>
<dbReference type="EMBL" id="JABUMX010000001">
    <property type="protein sequence ID" value="NTS29670.1"/>
    <property type="molecule type" value="Genomic_DNA"/>
</dbReference>
<keyword evidence="15" id="KW-1185">Reference proteome</keyword>
<evidence type="ECO:0000256" key="5">
    <source>
        <dbReference type="ARBA" id="ARBA00022723"/>
    </source>
</evidence>
<dbReference type="GO" id="GO:0030145">
    <property type="term" value="F:manganese ion binding"/>
    <property type="evidence" value="ECO:0007669"/>
    <property type="project" value="TreeGrafter"/>
</dbReference>
<evidence type="ECO:0000313" key="14">
    <source>
        <dbReference type="EMBL" id="NTS29670.1"/>
    </source>
</evidence>
<protein>
    <recommendedName>
        <fullName evidence="3 9">Arginase</fullName>
        <ecNumber evidence="2 9">3.5.3.1</ecNumber>
    </recommendedName>
</protein>
<name>A0A849VNH5_9HYPH</name>
<evidence type="ECO:0000256" key="1">
    <source>
        <dbReference type="ARBA" id="ARBA00005098"/>
    </source>
</evidence>
<sequence>MNMHSNFEDTHKQKLTIIGAPIEEGAGRLGALMGPAALRTAGLVRTLEEFGHPVEDRGDLQLPPVLPVVPAVDGLAHHIERIAAWSRMLSSETYDAMTKGTFPITLGGDHSLSMGSVSGVARYCEEHGRELFVLWLDAHSDFNTPATSPSGNMHGMSAALLCGEPGLEGVFGEEPRGFVKPENLHLFGIRSIDATERVLLRERGIDVVDMRRIDEFGVAKLMRRIIERVQKANGILHVSFDVDFIDPSLAPGVGTTVPGGATFREAHLVMELLHDSGVVGSLDVVELNPFLDERGRSALLLVDLVASLFGRQIFDKPNLADQSAGALSI</sequence>
<evidence type="ECO:0000256" key="7">
    <source>
        <dbReference type="ARBA" id="ARBA00023211"/>
    </source>
</evidence>
<dbReference type="SUPFAM" id="SSF52768">
    <property type="entry name" value="Arginase/deacetylase"/>
    <property type="match status" value="1"/>
</dbReference>
<dbReference type="AlphaFoldDB" id="A0A849VNH5"/>
<evidence type="ECO:0000256" key="13">
    <source>
        <dbReference type="RuleBase" id="RU361159"/>
    </source>
</evidence>
<keyword evidence="5 10" id="KW-0479">Metal-binding</keyword>
<reference evidence="14 15" key="1">
    <citation type="submission" date="2020-05" db="EMBL/GenBank/DDBJ databases">
        <authorList>
            <person name="Kim M.K."/>
        </authorList>
    </citation>
    <scope>NUCLEOTIDE SEQUENCE [LARGE SCALE GENOMIC DNA]</scope>
    <source>
        <strain evidence="14 15">BT25</strain>
    </source>
</reference>
<evidence type="ECO:0000256" key="12">
    <source>
        <dbReference type="RuleBase" id="RU003684"/>
    </source>
</evidence>
<comment type="caution">
    <text evidence="14">The sequence shown here is derived from an EMBL/GenBank/DDBJ whole genome shotgun (WGS) entry which is preliminary data.</text>
</comment>
<comment type="pathway">
    <text evidence="1">Nitrogen metabolism; urea cycle; L-ornithine and urea from L-arginine: step 1/1.</text>
</comment>
<keyword evidence="6 12" id="KW-0378">Hydrolase</keyword>
<evidence type="ECO:0000256" key="8">
    <source>
        <dbReference type="ARBA" id="ARBA00047391"/>
    </source>
</evidence>
<proteinExistence type="inferred from homology"/>
<dbReference type="EC" id="3.5.3.1" evidence="2 9"/>
<dbReference type="FunFam" id="3.40.800.10:FF:000012">
    <property type="entry name" value="Arginase"/>
    <property type="match status" value="1"/>
</dbReference>
<feature type="binding site" evidence="10">
    <location>
        <position position="141"/>
    </location>
    <ligand>
        <name>Mn(2+)</name>
        <dbReference type="ChEBI" id="CHEBI:29035"/>
        <label>1</label>
    </ligand>
</feature>
<feature type="binding site" evidence="10">
    <location>
        <position position="110"/>
    </location>
    <ligand>
        <name>Mn(2+)</name>
        <dbReference type="ChEBI" id="CHEBI:29035"/>
        <label>1</label>
    </ligand>
</feature>
<dbReference type="UniPathway" id="UPA00158">
    <property type="reaction ID" value="UER00270"/>
</dbReference>
<organism evidence="14 15">
    <name type="scientific">Phyllobacterium pellucidum</name>
    <dbReference type="NCBI Taxonomy" id="2740464"/>
    <lineage>
        <taxon>Bacteria</taxon>
        <taxon>Pseudomonadati</taxon>
        <taxon>Pseudomonadota</taxon>
        <taxon>Alphaproteobacteria</taxon>
        <taxon>Hyphomicrobiales</taxon>
        <taxon>Phyllobacteriaceae</taxon>
        <taxon>Phyllobacterium</taxon>
    </lineage>
</organism>
<dbReference type="InterPro" id="IPR006035">
    <property type="entry name" value="Ureohydrolase"/>
</dbReference>
<evidence type="ECO:0000256" key="2">
    <source>
        <dbReference type="ARBA" id="ARBA00012168"/>
    </source>
</evidence>
<dbReference type="PROSITE" id="PS01053">
    <property type="entry name" value="ARGINASE_1"/>
    <property type="match status" value="1"/>
</dbReference>
<accession>A0A849VNH5</accession>
<keyword evidence="7 10" id="KW-0464">Manganese</keyword>
<dbReference type="PANTHER" id="PTHR43782:SF3">
    <property type="entry name" value="ARGINASE"/>
    <property type="match status" value="1"/>
</dbReference>